<protein>
    <submittedName>
        <fullName evidence="3">Uncharacterized protein</fullName>
    </submittedName>
</protein>
<dbReference type="AlphaFoldDB" id="A0A3N0GNW7"/>
<dbReference type="RefSeq" id="WP_123223254.1">
    <property type="nucleotide sequence ID" value="NZ_RJSF01000040.1"/>
</dbReference>
<accession>A0A3N0GNW7</accession>
<dbReference type="Proteomes" id="UP000279994">
    <property type="component" value="Unassembled WGS sequence"/>
</dbReference>
<keyword evidence="2" id="KW-0812">Transmembrane</keyword>
<organism evidence="3 4">
    <name type="scientific">Nocardioides pocheonensis</name>
    <dbReference type="NCBI Taxonomy" id="661485"/>
    <lineage>
        <taxon>Bacteria</taxon>
        <taxon>Bacillati</taxon>
        <taxon>Actinomycetota</taxon>
        <taxon>Actinomycetes</taxon>
        <taxon>Propionibacteriales</taxon>
        <taxon>Nocardioidaceae</taxon>
        <taxon>Nocardioides</taxon>
    </lineage>
</organism>
<keyword evidence="4" id="KW-1185">Reference proteome</keyword>
<proteinExistence type="predicted"/>
<evidence type="ECO:0000313" key="3">
    <source>
        <dbReference type="EMBL" id="RNM13848.1"/>
    </source>
</evidence>
<sequence length="274" mass="28427">MIELDERMQRLAESIELPPTTPEDDLARGRARRRHRNLGALGAGLTTAVVIGTCVVLLSAGSGNRGAGPDIAGQPSATAGSEDDAARSRAAAEAALRDEHARAAAQAQLEAEQHHLMGVADSRITQLLDDYRDILREDLDPGGTRIQTDPITNRQGADQTLGTKLDWNHGGLLQVAVGRTLDEVQFFCDGACTHRSVPGATDALVLRSGTAISVAVFQEDGDVVALTADTSFGNNGTSTQSLGLSVDELLAAAADPRLQAPVAGSGSSPSPPGP</sequence>
<comment type="caution">
    <text evidence="3">The sequence shown here is derived from an EMBL/GenBank/DDBJ whole genome shotgun (WGS) entry which is preliminary data.</text>
</comment>
<evidence type="ECO:0000256" key="1">
    <source>
        <dbReference type="SAM" id="MobiDB-lite"/>
    </source>
</evidence>
<keyword evidence="2" id="KW-0472">Membrane</keyword>
<evidence type="ECO:0000313" key="4">
    <source>
        <dbReference type="Proteomes" id="UP000279994"/>
    </source>
</evidence>
<keyword evidence="2" id="KW-1133">Transmembrane helix</keyword>
<evidence type="ECO:0000256" key="2">
    <source>
        <dbReference type="SAM" id="Phobius"/>
    </source>
</evidence>
<dbReference type="EMBL" id="RJSF01000040">
    <property type="protein sequence ID" value="RNM13848.1"/>
    <property type="molecule type" value="Genomic_DNA"/>
</dbReference>
<reference evidence="3 4" key="1">
    <citation type="submission" date="2018-11" db="EMBL/GenBank/DDBJ databases">
        <authorList>
            <person name="Li F."/>
        </authorList>
    </citation>
    <scope>NUCLEOTIDE SEQUENCE [LARGE SCALE GENOMIC DNA]</scope>
    <source>
        <strain evidence="3 4">Gsoil 818</strain>
    </source>
</reference>
<feature type="region of interest" description="Disordered" evidence="1">
    <location>
        <begin position="64"/>
        <end position="86"/>
    </location>
</feature>
<gene>
    <name evidence="3" type="ORF">EFL26_12860</name>
</gene>
<feature type="transmembrane region" description="Helical" evidence="2">
    <location>
        <begin position="38"/>
        <end position="60"/>
    </location>
</feature>
<name>A0A3N0GNW7_9ACTN</name>